<evidence type="ECO:0000256" key="1">
    <source>
        <dbReference type="ARBA" id="ARBA00010228"/>
    </source>
</evidence>
<dbReference type="GO" id="GO:0006412">
    <property type="term" value="P:translation"/>
    <property type="evidence" value="ECO:0007669"/>
    <property type="project" value="InterPro"/>
</dbReference>
<gene>
    <name evidence="5" type="ORF">FNK824_LOCUS32348</name>
</gene>
<dbReference type="GO" id="GO:1990904">
    <property type="term" value="C:ribonucleoprotein complex"/>
    <property type="evidence" value="ECO:0007669"/>
    <property type="project" value="UniProtKB-KW"/>
</dbReference>
<keyword evidence="4" id="KW-0812">Transmembrane</keyword>
<organism evidence="5 6">
    <name type="scientific">Rotaria sordida</name>
    <dbReference type="NCBI Taxonomy" id="392033"/>
    <lineage>
        <taxon>Eukaryota</taxon>
        <taxon>Metazoa</taxon>
        <taxon>Spiralia</taxon>
        <taxon>Gnathifera</taxon>
        <taxon>Rotifera</taxon>
        <taxon>Eurotatoria</taxon>
        <taxon>Bdelloidea</taxon>
        <taxon>Philodinida</taxon>
        <taxon>Philodinidae</taxon>
        <taxon>Rotaria</taxon>
    </lineage>
</organism>
<evidence type="ECO:0000313" key="6">
    <source>
        <dbReference type="Proteomes" id="UP000663874"/>
    </source>
</evidence>
<dbReference type="AlphaFoldDB" id="A0A819WBI6"/>
<evidence type="ECO:0000256" key="4">
    <source>
        <dbReference type="SAM" id="Phobius"/>
    </source>
</evidence>
<keyword evidence="4" id="KW-0472">Membrane</keyword>
<dbReference type="Pfam" id="PF01249">
    <property type="entry name" value="Ribosomal_S21e"/>
    <property type="match status" value="1"/>
</dbReference>
<dbReference type="PANTHER" id="PTHR10442">
    <property type="entry name" value="40S RIBOSOMAL PROTEIN S21"/>
    <property type="match status" value="1"/>
</dbReference>
<reference evidence="5" key="1">
    <citation type="submission" date="2021-02" db="EMBL/GenBank/DDBJ databases">
        <authorList>
            <person name="Nowell W R."/>
        </authorList>
    </citation>
    <scope>NUCLEOTIDE SEQUENCE</scope>
</reference>
<name>A0A819WBI6_9BILA</name>
<accession>A0A819WBI6</accession>
<comment type="caution">
    <text evidence="5">The sequence shown here is derived from an EMBL/GenBank/DDBJ whole genome shotgun (WGS) entry which is preliminary data.</text>
</comment>
<protein>
    <recommendedName>
        <fullName evidence="7">40S ribosomal protein S21</fullName>
    </recommendedName>
</protein>
<keyword evidence="2" id="KW-0689">Ribosomal protein</keyword>
<dbReference type="InterPro" id="IPR001931">
    <property type="entry name" value="Ribosomal_eS21"/>
</dbReference>
<dbReference type="Proteomes" id="UP000663874">
    <property type="component" value="Unassembled WGS sequence"/>
</dbReference>
<dbReference type="GO" id="GO:0005840">
    <property type="term" value="C:ribosome"/>
    <property type="evidence" value="ECO:0007669"/>
    <property type="project" value="UniProtKB-KW"/>
</dbReference>
<evidence type="ECO:0008006" key="7">
    <source>
        <dbReference type="Google" id="ProtNLM"/>
    </source>
</evidence>
<keyword evidence="4" id="KW-1133">Transmembrane helix</keyword>
<feature type="transmembrane region" description="Helical" evidence="4">
    <location>
        <begin position="69"/>
        <end position="89"/>
    </location>
</feature>
<dbReference type="GO" id="GO:0003735">
    <property type="term" value="F:structural constituent of ribosome"/>
    <property type="evidence" value="ECO:0007669"/>
    <property type="project" value="InterPro"/>
</dbReference>
<dbReference type="Gene3D" id="3.30.1230.20">
    <property type="match status" value="1"/>
</dbReference>
<dbReference type="EMBL" id="CAJOBE010011035">
    <property type="protein sequence ID" value="CAF4122030.1"/>
    <property type="molecule type" value="Genomic_DNA"/>
</dbReference>
<evidence type="ECO:0000256" key="2">
    <source>
        <dbReference type="ARBA" id="ARBA00022980"/>
    </source>
</evidence>
<comment type="similarity">
    <text evidence="1">Belongs to the eukaryotic ribosomal protein eS21 family.</text>
</comment>
<dbReference type="InterPro" id="IPR038579">
    <property type="entry name" value="Ribosomal_eS21_sf"/>
</dbReference>
<keyword evidence="3" id="KW-0687">Ribonucleoprotein</keyword>
<evidence type="ECO:0000256" key="3">
    <source>
        <dbReference type="ARBA" id="ARBA00023274"/>
    </source>
</evidence>
<sequence length="95" mass="11174">MQNKDDHALVQLDIAVVDEQTGCITEKYRTYALCGSIRMMDEVDDSIARLAIKDNFIGKDYFTKETRKIINYILSSLLVFFFSTFIYFYKKEHLL</sequence>
<proteinExistence type="inferred from homology"/>
<evidence type="ECO:0000313" key="5">
    <source>
        <dbReference type="EMBL" id="CAF4122030.1"/>
    </source>
</evidence>